<protein>
    <submittedName>
        <fullName evidence="2">Heart and neural crest derivatives expressed 2</fullName>
    </submittedName>
</protein>
<feature type="region of interest" description="Disordered" evidence="1">
    <location>
        <begin position="130"/>
        <end position="170"/>
    </location>
</feature>
<name>A0A8B9SF48_ANAPL</name>
<evidence type="ECO:0000313" key="3">
    <source>
        <dbReference type="Proteomes" id="UP000694400"/>
    </source>
</evidence>
<dbReference type="Ensembl" id="ENSAPLT00020000095.1">
    <property type="protein sequence ID" value="ENSAPLP00020000090.1"/>
    <property type="gene ID" value="ENSAPLG00020000082.1"/>
</dbReference>
<feature type="region of interest" description="Disordered" evidence="1">
    <location>
        <begin position="59"/>
        <end position="110"/>
    </location>
</feature>
<dbReference type="AlphaFoldDB" id="A0A8B9SF48"/>
<reference evidence="2" key="2">
    <citation type="submission" date="2025-08" db="UniProtKB">
        <authorList>
            <consortium name="Ensembl"/>
        </authorList>
    </citation>
    <scope>IDENTIFICATION</scope>
</reference>
<dbReference type="Proteomes" id="UP000694400">
    <property type="component" value="Chromosome 4"/>
</dbReference>
<feature type="compositionally biased region" description="Basic and acidic residues" evidence="1">
    <location>
        <begin position="82"/>
        <end position="95"/>
    </location>
</feature>
<sequence>MILVAASPTTGVHHEAIPFAAAAAAAAAAATRAATREPLLHGWLSAATRRCPPDYSMGLPTAPSQPTGRRAWTHSHYGGGAARERGTANRTERRRTQSNQQRPAEQLREWHPQRAPYIALPQDLLAKDDQNGEAEAVKERDQEEDREGGWRRGKEKEEERQRVRKPKGGLGWPQHVWAVGAQAGVSEHDRDWREPVLSVRSELSLRTLVICNHPVYVCAISPHPPKMWIYLKEREKEKQFHNE</sequence>
<reference evidence="2" key="3">
    <citation type="submission" date="2025-09" db="UniProtKB">
        <authorList>
            <consortium name="Ensembl"/>
        </authorList>
    </citation>
    <scope>IDENTIFICATION</scope>
</reference>
<proteinExistence type="predicted"/>
<evidence type="ECO:0000256" key="1">
    <source>
        <dbReference type="SAM" id="MobiDB-lite"/>
    </source>
</evidence>
<feature type="compositionally biased region" description="Basic and acidic residues" evidence="1">
    <location>
        <begin position="130"/>
        <end position="161"/>
    </location>
</feature>
<organism evidence="2 3">
    <name type="scientific">Anas platyrhynchos</name>
    <name type="common">Mallard</name>
    <name type="synonym">Anas boschas</name>
    <dbReference type="NCBI Taxonomy" id="8839"/>
    <lineage>
        <taxon>Eukaryota</taxon>
        <taxon>Metazoa</taxon>
        <taxon>Chordata</taxon>
        <taxon>Craniata</taxon>
        <taxon>Vertebrata</taxon>
        <taxon>Euteleostomi</taxon>
        <taxon>Archelosauria</taxon>
        <taxon>Archosauria</taxon>
        <taxon>Dinosauria</taxon>
        <taxon>Saurischia</taxon>
        <taxon>Theropoda</taxon>
        <taxon>Coelurosauria</taxon>
        <taxon>Aves</taxon>
        <taxon>Neognathae</taxon>
        <taxon>Galloanserae</taxon>
        <taxon>Anseriformes</taxon>
        <taxon>Anatidae</taxon>
        <taxon>Anatinae</taxon>
        <taxon>Anas</taxon>
    </lineage>
</organism>
<reference evidence="2" key="1">
    <citation type="submission" date="2019-08" db="EMBL/GenBank/DDBJ databases">
        <title>Three high-quality genomes provides insights into domestication of ducks.</title>
        <authorList>
            <person name="Hou Z.C."/>
            <person name="Zhu F."/>
            <person name="Yin Z.T."/>
            <person name="Zhang F."/>
        </authorList>
    </citation>
    <scope>NUCLEOTIDE SEQUENCE [LARGE SCALE GENOMIC DNA]</scope>
</reference>
<accession>A0A8B9SF48</accession>
<evidence type="ECO:0000313" key="2">
    <source>
        <dbReference type="Ensembl" id="ENSAPLP00020000090.1"/>
    </source>
</evidence>